<dbReference type="STRING" id="48709.A0A1D2M0W1"/>
<gene>
    <name evidence="2" type="ORF">Ocin01_20084</name>
</gene>
<name>A0A1D2M0W1_ORCCI</name>
<organism evidence="2 3">
    <name type="scientific">Orchesella cincta</name>
    <name type="common">Springtail</name>
    <name type="synonym">Podura cincta</name>
    <dbReference type="NCBI Taxonomy" id="48709"/>
    <lineage>
        <taxon>Eukaryota</taxon>
        <taxon>Metazoa</taxon>
        <taxon>Ecdysozoa</taxon>
        <taxon>Arthropoda</taxon>
        <taxon>Hexapoda</taxon>
        <taxon>Collembola</taxon>
        <taxon>Entomobryomorpha</taxon>
        <taxon>Entomobryoidea</taxon>
        <taxon>Orchesellidae</taxon>
        <taxon>Orchesellinae</taxon>
        <taxon>Orchesella</taxon>
    </lineage>
</organism>
<feature type="chain" id="PRO_5008903351" description="Nicastrin" evidence="1">
    <location>
        <begin position="22"/>
        <end position="254"/>
    </location>
</feature>
<dbReference type="OMA" id="YSTILEC"/>
<dbReference type="Proteomes" id="UP000094527">
    <property type="component" value="Unassembled WGS sequence"/>
</dbReference>
<dbReference type="AlphaFoldDB" id="A0A1D2M0W1"/>
<comment type="caution">
    <text evidence="2">The sequence shown here is derived from an EMBL/GenBank/DDBJ whole genome shotgun (WGS) entry which is preliminary data.</text>
</comment>
<proteinExistence type="predicted"/>
<keyword evidence="3" id="KW-1185">Reference proteome</keyword>
<sequence length="254" mass="28283">MIMRLLSFVIWIPALEILVVCIAYGYDPTSISVGVVNQELNASRCPEIIPIQGECDVDLLSCSFLSHIPFEKLELIPFERSKMKSAIHSGLVWGYVLFSPNFSSSMYERVITGVDADQSVLNSSTIIVKLDDTNKPISASINVALHDALEDFTSTLLSNCVLTPGKVTPHSKLFFWPIVFVGTRFMGGADKRHASRDPLWLVFAIGKSFWRISSQSFSFCFHKQFFAFSGFLFGSLCRDKVQIPILAVAAFIPI</sequence>
<protein>
    <recommendedName>
        <fullName evidence="4">Nicastrin</fullName>
    </recommendedName>
</protein>
<evidence type="ECO:0000313" key="2">
    <source>
        <dbReference type="EMBL" id="ODM86599.1"/>
    </source>
</evidence>
<keyword evidence="1" id="KW-0732">Signal</keyword>
<dbReference type="OrthoDB" id="6608664at2759"/>
<accession>A0A1D2M0W1</accession>
<feature type="signal peptide" evidence="1">
    <location>
        <begin position="1"/>
        <end position="21"/>
    </location>
</feature>
<evidence type="ECO:0008006" key="4">
    <source>
        <dbReference type="Google" id="ProtNLM"/>
    </source>
</evidence>
<reference evidence="2 3" key="1">
    <citation type="journal article" date="2016" name="Genome Biol. Evol.">
        <title>Gene Family Evolution Reflects Adaptation to Soil Environmental Stressors in the Genome of the Collembolan Orchesella cincta.</title>
        <authorList>
            <person name="Faddeeva-Vakhrusheva A."/>
            <person name="Derks M.F."/>
            <person name="Anvar S.Y."/>
            <person name="Agamennone V."/>
            <person name="Suring W."/>
            <person name="Smit S."/>
            <person name="van Straalen N.M."/>
            <person name="Roelofs D."/>
        </authorList>
    </citation>
    <scope>NUCLEOTIDE SEQUENCE [LARGE SCALE GENOMIC DNA]</scope>
    <source>
        <tissue evidence="2">Mixed pool</tissue>
    </source>
</reference>
<dbReference type="EMBL" id="LJIJ01008091">
    <property type="protein sequence ID" value="ODM86599.1"/>
    <property type="molecule type" value="Genomic_DNA"/>
</dbReference>
<evidence type="ECO:0000256" key="1">
    <source>
        <dbReference type="SAM" id="SignalP"/>
    </source>
</evidence>
<evidence type="ECO:0000313" key="3">
    <source>
        <dbReference type="Proteomes" id="UP000094527"/>
    </source>
</evidence>